<dbReference type="Proteomes" id="UP000696294">
    <property type="component" value="Unassembled WGS sequence"/>
</dbReference>
<keyword evidence="3" id="KW-1185">Reference proteome</keyword>
<protein>
    <submittedName>
        <fullName evidence="2">Uncharacterized protein</fullName>
    </submittedName>
</protein>
<evidence type="ECO:0000313" key="2">
    <source>
        <dbReference type="EMBL" id="NJP94610.1"/>
    </source>
</evidence>
<feature type="transmembrane region" description="Helical" evidence="1">
    <location>
        <begin position="124"/>
        <end position="142"/>
    </location>
</feature>
<feature type="transmembrane region" description="Helical" evidence="1">
    <location>
        <begin position="101"/>
        <end position="119"/>
    </location>
</feature>
<dbReference type="EMBL" id="JAATEP010000030">
    <property type="protein sequence ID" value="NJP94610.1"/>
    <property type="molecule type" value="Genomic_DNA"/>
</dbReference>
<comment type="caution">
    <text evidence="2">The sequence shown here is derived from an EMBL/GenBank/DDBJ whole genome shotgun (WGS) entry which is preliminary data.</text>
</comment>
<gene>
    <name evidence="2" type="ORF">HCN51_35105</name>
</gene>
<feature type="transmembrane region" description="Helical" evidence="1">
    <location>
        <begin position="32"/>
        <end position="51"/>
    </location>
</feature>
<keyword evidence="1" id="KW-0812">Transmembrane</keyword>
<reference evidence="2 3" key="1">
    <citation type="submission" date="2020-03" db="EMBL/GenBank/DDBJ databases">
        <title>WGS of actinomycetes isolated from Thailand.</title>
        <authorList>
            <person name="Thawai C."/>
        </authorList>
    </citation>
    <scope>NUCLEOTIDE SEQUENCE [LARGE SCALE GENOMIC DNA]</scope>
    <source>
        <strain evidence="2 3">FMUSA5-5</strain>
    </source>
</reference>
<keyword evidence="1" id="KW-0472">Membrane</keyword>
<keyword evidence="1" id="KW-1133">Transmembrane helix</keyword>
<organism evidence="2 3">
    <name type="scientific">Nonomuraea composti</name>
    <dbReference type="NCBI Taxonomy" id="2720023"/>
    <lineage>
        <taxon>Bacteria</taxon>
        <taxon>Bacillati</taxon>
        <taxon>Actinomycetota</taxon>
        <taxon>Actinomycetes</taxon>
        <taxon>Streptosporangiales</taxon>
        <taxon>Streptosporangiaceae</taxon>
        <taxon>Nonomuraea</taxon>
    </lineage>
</organism>
<accession>A0ABX1BDH9</accession>
<evidence type="ECO:0000313" key="3">
    <source>
        <dbReference type="Proteomes" id="UP000696294"/>
    </source>
</evidence>
<evidence type="ECO:0000256" key="1">
    <source>
        <dbReference type="SAM" id="Phobius"/>
    </source>
</evidence>
<feature type="transmembrane region" description="Helical" evidence="1">
    <location>
        <begin position="148"/>
        <end position="171"/>
    </location>
</feature>
<name>A0ABX1BDH9_9ACTN</name>
<proteinExistence type="predicted"/>
<feature type="transmembrane region" description="Helical" evidence="1">
    <location>
        <begin position="72"/>
        <end position="95"/>
    </location>
</feature>
<sequence length="196" mass="20130">MQRMTGLLVGAVFGAVFVFVNAHDPLNSTVALLLRVVAGLAAATVLVLWFTAARGQRDGGEAPRGAMFGRGYLVIVAAEAVLLFGGLRVLAALGAPEQANVAWVALVVGVHFVALAPIWKAWDIAVPGVVLSLLGVAGLVLAPTSAAAWVPFLSGVLSGIVLLAGAVTVSWRTVAARPSQTDRSSHADRPAPVRTP</sequence>